<sequence length="269" mass="30564">MPINKPAAISAALLLAISSITQAETDFDFNQIPADERQRFFQETANEINKELPYTRQDGSITLYKVSFRNNQFIYDIKIDLDKMDILPEIRSPEAIRSILQPAAAELICQTSEMVEMNKQVGLTARYHIQDWRQPVIVTMPKGHCAAYRNKTRDELAADSVTAMASTIIPQINRKLPIQYDNSTLERVTFDADARVMHQYFTQNDPELAALSPSTIRQRLQQQAAANLCRDPSAMRMNHYYSTTIHTTLPGYATPFEITIPKGHCALQR</sequence>
<dbReference type="AlphaFoldDB" id="A0A1A9RRK3"/>
<comment type="caution">
    <text evidence="2">The sequence shown here is derived from an EMBL/GenBank/DDBJ whole genome shotgun (WGS) entry which is preliminary data.</text>
</comment>
<evidence type="ECO:0000313" key="3">
    <source>
        <dbReference type="Proteomes" id="UP000078103"/>
    </source>
</evidence>
<protein>
    <submittedName>
        <fullName evidence="2">Uncharacterized protein</fullName>
    </submittedName>
</protein>
<name>A0A1A9RRK3_EIKCO</name>
<feature type="signal peptide" evidence="1">
    <location>
        <begin position="1"/>
        <end position="23"/>
    </location>
</feature>
<dbReference type="EMBL" id="LXSH01000015">
    <property type="protein sequence ID" value="OAM23120.1"/>
    <property type="molecule type" value="Genomic_DNA"/>
</dbReference>
<gene>
    <name evidence="2" type="ORF">A7P89_04265</name>
</gene>
<reference evidence="3" key="1">
    <citation type="submission" date="2016-05" db="EMBL/GenBank/DDBJ databases">
        <title>Draft genome of Corynebacterium afermentans subsp. afermentans LCDC 88199T.</title>
        <authorList>
            <person name="Bernier A.-M."/>
            <person name="Bernard K."/>
        </authorList>
    </citation>
    <scope>NUCLEOTIDE SEQUENCE [LARGE SCALE GENOMIC DNA]</scope>
    <source>
        <strain evidence="3">NML120819</strain>
    </source>
</reference>
<accession>A0A1A9RRK3</accession>
<proteinExistence type="predicted"/>
<evidence type="ECO:0000313" key="2">
    <source>
        <dbReference type="EMBL" id="OAM23120.1"/>
    </source>
</evidence>
<keyword evidence="1" id="KW-0732">Signal</keyword>
<organism evidence="2 3">
    <name type="scientific">Eikenella corrodens</name>
    <dbReference type="NCBI Taxonomy" id="539"/>
    <lineage>
        <taxon>Bacteria</taxon>
        <taxon>Pseudomonadati</taxon>
        <taxon>Pseudomonadota</taxon>
        <taxon>Betaproteobacteria</taxon>
        <taxon>Neisseriales</taxon>
        <taxon>Neisseriaceae</taxon>
        <taxon>Eikenella</taxon>
    </lineage>
</organism>
<dbReference type="Proteomes" id="UP000078103">
    <property type="component" value="Unassembled WGS sequence"/>
</dbReference>
<feature type="chain" id="PRO_5008396050" evidence="1">
    <location>
        <begin position="24"/>
        <end position="269"/>
    </location>
</feature>
<dbReference type="RefSeq" id="WP_064105511.1">
    <property type="nucleotide sequence ID" value="NZ_LXSH01000015.1"/>
</dbReference>
<evidence type="ECO:0000256" key="1">
    <source>
        <dbReference type="SAM" id="SignalP"/>
    </source>
</evidence>